<name>A0AAD8C6E2_BIOPF</name>
<sequence>VKSVKESPYGSCCGLIVFYDFSEISPSICSQIIPYAFVNLSEALRVDTSINLKAEISTKTWTVDLICTWTDMPNYEGYVDWYRHTENSLPICRFSFTSTVFCYPGGNWEDRFIAITIQTSKAILTITMASHSDQDNYICKVSQNSPYVFERSSLQLEIPVVSPSKPLEAKTSLVSPSKPLAAETFLVSPSKPLAAEISLVSPSKPLEAETSLVSPSKPLEAETPLVSPSKPLAAETSLVSPSKPLAAETSLVSPSKPLAAETFLVIPSKPLAAETSLVSPSKPLAAETFLVSPSKPLAAETSLWLKAGLPCLGVVVIIFLIIFILWYKKKISLPCKRTSPKVNVL</sequence>
<dbReference type="Gene3D" id="2.60.40.10">
    <property type="entry name" value="Immunoglobulins"/>
    <property type="match status" value="1"/>
</dbReference>
<gene>
    <name evidence="3" type="ORF">Bpfe_003693</name>
</gene>
<keyword evidence="1" id="KW-0472">Membrane</keyword>
<feature type="domain" description="Ig-like" evidence="2">
    <location>
        <begin position="34"/>
        <end position="155"/>
    </location>
</feature>
<dbReference type="InterPro" id="IPR013783">
    <property type="entry name" value="Ig-like_fold"/>
</dbReference>
<dbReference type="Pfam" id="PF07686">
    <property type="entry name" value="V-set"/>
    <property type="match status" value="1"/>
</dbReference>
<reference evidence="3" key="2">
    <citation type="submission" date="2023-04" db="EMBL/GenBank/DDBJ databases">
        <authorList>
            <person name="Bu L."/>
            <person name="Lu L."/>
            <person name="Laidemitt M.R."/>
            <person name="Zhang S.M."/>
            <person name="Mutuku M."/>
            <person name="Mkoji G."/>
            <person name="Steinauer M."/>
            <person name="Loker E.S."/>
        </authorList>
    </citation>
    <scope>NUCLEOTIDE SEQUENCE</scope>
    <source>
        <strain evidence="3">KasaAsao</strain>
        <tissue evidence="3">Whole Snail</tissue>
    </source>
</reference>
<dbReference type="InterPro" id="IPR007110">
    <property type="entry name" value="Ig-like_dom"/>
</dbReference>
<evidence type="ECO:0000313" key="3">
    <source>
        <dbReference type="EMBL" id="KAK0066958.1"/>
    </source>
</evidence>
<dbReference type="SUPFAM" id="SSF48726">
    <property type="entry name" value="Immunoglobulin"/>
    <property type="match status" value="1"/>
</dbReference>
<organism evidence="3 4">
    <name type="scientific">Biomphalaria pfeifferi</name>
    <name type="common">Bloodfluke planorb</name>
    <name type="synonym">Freshwater snail</name>
    <dbReference type="NCBI Taxonomy" id="112525"/>
    <lineage>
        <taxon>Eukaryota</taxon>
        <taxon>Metazoa</taxon>
        <taxon>Spiralia</taxon>
        <taxon>Lophotrochozoa</taxon>
        <taxon>Mollusca</taxon>
        <taxon>Gastropoda</taxon>
        <taxon>Heterobranchia</taxon>
        <taxon>Euthyneura</taxon>
        <taxon>Panpulmonata</taxon>
        <taxon>Hygrophila</taxon>
        <taxon>Lymnaeoidea</taxon>
        <taxon>Planorbidae</taxon>
        <taxon>Biomphalaria</taxon>
    </lineage>
</organism>
<proteinExistence type="predicted"/>
<accession>A0AAD8C6E2</accession>
<reference evidence="3" key="1">
    <citation type="journal article" date="2023" name="PLoS Negl. Trop. Dis.">
        <title>A genome sequence for Biomphalaria pfeifferi, the major vector snail for the human-infecting parasite Schistosoma mansoni.</title>
        <authorList>
            <person name="Bu L."/>
            <person name="Lu L."/>
            <person name="Laidemitt M.R."/>
            <person name="Zhang S.M."/>
            <person name="Mutuku M."/>
            <person name="Mkoji G."/>
            <person name="Steinauer M."/>
            <person name="Loker E.S."/>
        </authorList>
    </citation>
    <scope>NUCLEOTIDE SEQUENCE</scope>
    <source>
        <strain evidence="3">KasaAsao</strain>
    </source>
</reference>
<dbReference type="EMBL" id="JASAOG010000009">
    <property type="protein sequence ID" value="KAK0066958.1"/>
    <property type="molecule type" value="Genomic_DNA"/>
</dbReference>
<dbReference type="Proteomes" id="UP001233172">
    <property type="component" value="Unassembled WGS sequence"/>
</dbReference>
<evidence type="ECO:0000259" key="2">
    <source>
        <dbReference type="PROSITE" id="PS50835"/>
    </source>
</evidence>
<dbReference type="AlphaFoldDB" id="A0AAD8C6E2"/>
<protein>
    <recommendedName>
        <fullName evidence="2">Ig-like domain-containing protein</fullName>
    </recommendedName>
</protein>
<feature type="transmembrane region" description="Helical" evidence="1">
    <location>
        <begin position="303"/>
        <end position="327"/>
    </location>
</feature>
<evidence type="ECO:0000256" key="1">
    <source>
        <dbReference type="SAM" id="Phobius"/>
    </source>
</evidence>
<feature type="non-terminal residue" evidence="3">
    <location>
        <position position="345"/>
    </location>
</feature>
<dbReference type="InterPro" id="IPR013106">
    <property type="entry name" value="Ig_V-set"/>
</dbReference>
<comment type="caution">
    <text evidence="3">The sequence shown here is derived from an EMBL/GenBank/DDBJ whole genome shotgun (WGS) entry which is preliminary data.</text>
</comment>
<keyword evidence="1" id="KW-0812">Transmembrane</keyword>
<dbReference type="PROSITE" id="PS50835">
    <property type="entry name" value="IG_LIKE"/>
    <property type="match status" value="1"/>
</dbReference>
<evidence type="ECO:0000313" key="4">
    <source>
        <dbReference type="Proteomes" id="UP001233172"/>
    </source>
</evidence>
<keyword evidence="1" id="KW-1133">Transmembrane helix</keyword>
<dbReference type="InterPro" id="IPR036179">
    <property type="entry name" value="Ig-like_dom_sf"/>
</dbReference>
<keyword evidence="4" id="KW-1185">Reference proteome</keyword>